<dbReference type="AlphaFoldDB" id="A4C0Y7"/>
<gene>
    <name evidence="3" type="ORF">PI23P_10640</name>
</gene>
<keyword evidence="1" id="KW-0732">Signal</keyword>
<reference evidence="3 4" key="1">
    <citation type="submission" date="2006-02" db="EMBL/GenBank/DDBJ databases">
        <authorList>
            <person name="Murray A."/>
            <person name="Staley J."/>
            <person name="Ferriera S."/>
            <person name="Johnson J."/>
            <person name="Kravitz S."/>
            <person name="Halpern A."/>
            <person name="Remington K."/>
            <person name="Beeson K."/>
            <person name="Tran B."/>
            <person name="Rogers Y.-H."/>
            <person name="Friedman R."/>
            <person name="Venter J.C."/>
        </authorList>
    </citation>
    <scope>NUCLEOTIDE SEQUENCE [LARGE SCALE GENOMIC DNA]</scope>
    <source>
        <strain evidence="3 4">23-P</strain>
    </source>
</reference>
<dbReference type="InterPro" id="IPR026444">
    <property type="entry name" value="Secre_tail"/>
</dbReference>
<feature type="domain" description="Secretion system C-terminal sorting" evidence="2">
    <location>
        <begin position="4"/>
        <end position="54"/>
    </location>
</feature>
<evidence type="ECO:0000313" key="4">
    <source>
        <dbReference type="Proteomes" id="UP000003053"/>
    </source>
</evidence>
<accession>A4C0Y7</accession>
<evidence type="ECO:0000256" key="1">
    <source>
        <dbReference type="ARBA" id="ARBA00022729"/>
    </source>
</evidence>
<sequence length="55" mass="6278">MIDNVTIYSITGQVVKAFTFNNKNDVRIPLDKLSTGIYFMHIHNAKANAHKFIVK</sequence>
<dbReference type="Pfam" id="PF18962">
    <property type="entry name" value="Por_Secre_tail"/>
    <property type="match status" value="1"/>
</dbReference>
<name>A4C0Y7_9FLAO</name>
<evidence type="ECO:0000259" key="2">
    <source>
        <dbReference type="Pfam" id="PF18962"/>
    </source>
</evidence>
<comment type="caution">
    <text evidence="3">The sequence shown here is derived from an EMBL/GenBank/DDBJ whole genome shotgun (WGS) entry which is preliminary data.</text>
</comment>
<protein>
    <recommendedName>
        <fullName evidence="2">Secretion system C-terminal sorting domain-containing protein</fullName>
    </recommendedName>
</protein>
<dbReference type="Proteomes" id="UP000003053">
    <property type="component" value="Unassembled WGS sequence"/>
</dbReference>
<dbReference type="EMBL" id="AAOG01000002">
    <property type="protein sequence ID" value="EAR13080.1"/>
    <property type="molecule type" value="Genomic_DNA"/>
</dbReference>
<evidence type="ECO:0000313" key="3">
    <source>
        <dbReference type="EMBL" id="EAR13080.1"/>
    </source>
</evidence>
<dbReference type="HOGENOM" id="CLU_3028377_0_0_10"/>
<proteinExistence type="predicted"/>
<keyword evidence="4" id="KW-1185">Reference proteome</keyword>
<dbReference type="NCBIfam" id="TIGR04183">
    <property type="entry name" value="Por_Secre_tail"/>
    <property type="match status" value="1"/>
</dbReference>
<organism evidence="3 4">
    <name type="scientific">Polaribacter irgensii 23-P</name>
    <dbReference type="NCBI Taxonomy" id="313594"/>
    <lineage>
        <taxon>Bacteria</taxon>
        <taxon>Pseudomonadati</taxon>
        <taxon>Bacteroidota</taxon>
        <taxon>Flavobacteriia</taxon>
        <taxon>Flavobacteriales</taxon>
        <taxon>Flavobacteriaceae</taxon>
    </lineage>
</organism>
<dbReference type="RefSeq" id="WP_004570748.1">
    <property type="nucleotide sequence ID" value="NZ_CH724148.1"/>
</dbReference>